<dbReference type="RefSeq" id="WP_002595335.1">
    <property type="nucleotide sequence ID" value="NZ_KB851009.1"/>
</dbReference>
<comment type="caution">
    <text evidence="1">The sequence shown here is derived from an EMBL/GenBank/DDBJ whole genome shotgun (WGS) entry which is preliminary data.</text>
</comment>
<dbReference type="HOGENOM" id="CLU_2786501_0_0_9"/>
<name>A0A0E2HDM7_9FIRM</name>
<protein>
    <submittedName>
        <fullName evidence="1">Uncharacterized protein</fullName>
    </submittedName>
</protein>
<dbReference type="PATRIC" id="fig|999408.3.peg.1553"/>
<dbReference type="EMBL" id="AGYR01000012">
    <property type="protein sequence ID" value="ENZ17888.1"/>
    <property type="molecule type" value="Genomic_DNA"/>
</dbReference>
<evidence type="ECO:0000313" key="1">
    <source>
        <dbReference type="EMBL" id="ENZ17888.1"/>
    </source>
</evidence>
<accession>A0A0E2HDM7</accession>
<dbReference type="Proteomes" id="UP000013085">
    <property type="component" value="Unassembled WGS sequence"/>
</dbReference>
<proteinExistence type="predicted"/>
<gene>
    <name evidence="1" type="ORF">HMPREF1090_01438</name>
</gene>
<evidence type="ECO:0000313" key="2">
    <source>
        <dbReference type="Proteomes" id="UP000013085"/>
    </source>
</evidence>
<reference evidence="1 2" key="1">
    <citation type="submission" date="2013-01" db="EMBL/GenBank/DDBJ databases">
        <title>The Genome Sequence of Clostridium clostridioforme 90A8.</title>
        <authorList>
            <consortium name="The Broad Institute Genome Sequencing Platform"/>
            <person name="Earl A."/>
            <person name="Ward D."/>
            <person name="Feldgarden M."/>
            <person name="Gevers D."/>
            <person name="Courvalin P."/>
            <person name="Lambert T."/>
            <person name="Walker B."/>
            <person name="Young S.K."/>
            <person name="Zeng Q."/>
            <person name="Gargeya S."/>
            <person name="Fitzgerald M."/>
            <person name="Haas B."/>
            <person name="Abouelleil A."/>
            <person name="Alvarado L."/>
            <person name="Arachchi H.M."/>
            <person name="Berlin A.M."/>
            <person name="Chapman S.B."/>
            <person name="Dewar J."/>
            <person name="Goldberg J."/>
            <person name="Griggs A."/>
            <person name="Gujja S."/>
            <person name="Hansen M."/>
            <person name="Howarth C."/>
            <person name="Imamovic A."/>
            <person name="Larimer J."/>
            <person name="McCowan C."/>
            <person name="Murphy C."/>
            <person name="Neiman D."/>
            <person name="Pearson M."/>
            <person name="Priest M."/>
            <person name="Roberts A."/>
            <person name="Saif S."/>
            <person name="Shea T."/>
            <person name="Sisk P."/>
            <person name="Sykes S."/>
            <person name="Wortman J."/>
            <person name="Nusbaum C."/>
            <person name="Birren B."/>
        </authorList>
    </citation>
    <scope>NUCLEOTIDE SEQUENCE [LARGE SCALE GENOMIC DNA]</scope>
    <source>
        <strain evidence="1 2">90A8</strain>
    </source>
</reference>
<organism evidence="1 2">
    <name type="scientific">[Clostridium] clostridioforme 90A8</name>
    <dbReference type="NCBI Taxonomy" id="999408"/>
    <lineage>
        <taxon>Bacteria</taxon>
        <taxon>Bacillati</taxon>
        <taxon>Bacillota</taxon>
        <taxon>Clostridia</taxon>
        <taxon>Lachnospirales</taxon>
        <taxon>Lachnospiraceae</taxon>
        <taxon>Enterocloster</taxon>
    </lineage>
</organism>
<sequence>MMHYERVRTDLSQAEKTIKTALRFTIDSETEKAALEEALGLVQQAKEKCRMVQEESMQALFTRGMKMQ</sequence>
<dbReference type="AlphaFoldDB" id="A0A0E2HDM7"/>